<dbReference type="NCBIfam" id="NF041602">
    <property type="entry name" value="VF_A0006_fam"/>
    <property type="match status" value="1"/>
</dbReference>
<proteinExistence type="predicted"/>
<feature type="signal peptide" evidence="1">
    <location>
        <begin position="1"/>
        <end position="35"/>
    </location>
</feature>
<organism evidence="2 3">
    <name type="scientific">Caballeronia terrestris</name>
    <dbReference type="NCBI Taxonomy" id="1226301"/>
    <lineage>
        <taxon>Bacteria</taxon>
        <taxon>Pseudomonadati</taxon>
        <taxon>Pseudomonadota</taxon>
        <taxon>Betaproteobacteria</taxon>
        <taxon>Burkholderiales</taxon>
        <taxon>Burkholderiaceae</taxon>
        <taxon>Caballeronia</taxon>
    </lineage>
</organism>
<sequence length="116" mass="12718">MNRINRIRRVCSLTVASIFCTSVLLIASIGTSAAAEGFNDNNDGYNQCVIQSMRGTRSVTAVQIMQNACQKLWFEAAMMRDVDKRYYVCLLQSLPGVENDYGAQVVAAACGRQAGR</sequence>
<dbReference type="InterPro" id="IPR048087">
    <property type="entry name" value="VF_A0006-like"/>
</dbReference>
<accession>A0A158K2N0</accession>
<feature type="chain" id="PRO_5011114917" description="Lipoprotein" evidence="1">
    <location>
        <begin position="36"/>
        <end position="116"/>
    </location>
</feature>
<reference evidence="2" key="1">
    <citation type="submission" date="2016-01" db="EMBL/GenBank/DDBJ databases">
        <authorList>
            <person name="Peeters C."/>
        </authorList>
    </citation>
    <scope>NUCLEOTIDE SEQUENCE [LARGE SCALE GENOMIC DNA]</scope>
    <source>
        <strain evidence="2">LMG 22937</strain>
    </source>
</reference>
<evidence type="ECO:0008006" key="4">
    <source>
        <dbReference type="Google" id="ProtNLM"/>
    </source>
</evidence>
<comment type="caution">
    <text evidence="2">The sequence shown here is derived from an EMBL/GenBank/DDBJ whole genome shotgun (WGS) entry which is preliminary data.</text>
</comment>
<dbReference type="EMBL" id="FCOL02000033">
    <property type="protein sequence ID" value="SAL74993.1"/>
    <property type="molecule type" value="Genomic_DNA"/>
</dbReference>
<evidence type="ECO:0000256" key="1">
    <source>
        <dbReference type="SAM" id="SignalP"/>
    </source>
</evidence>
<keyword evidence="3" id="KW-1185">Reference proteome</keyword>
<evidence type="ECO:0000313" key="2">
    <source>
        <dbReference type="EMBL" id="SAL74993.1"/>
    </source>
</evidence>
<dbReference type="Proteomes" id="UP000054925">
    <property type="component" value="Unassembled WGS sequence"/>
</dbReference>
<evidence type="ECO:0000313" key="3">
    <source>
        <dbReference type="Proteomes" id="UP000054925"/>
    </source>
</evidence>
<gene>
    <name evidence="2" type="ORF">AWB67_04686</name>
</gene>
<name>A0A158K2N0_9BURK</name>
<keyword evidence="1" id="KW-0732">Signal</keyword>
<protein>
    <recommendedName>
        <fullName evidence="4">Lipoprotein</fullName>
    </recommendedName>
</protein>
<dbReference type="AlphaFoldDB" id="A0A158K2N0"/>